<dbReference type="RefSeq" id="WP_130107754.1">
    <property type="nucleotide sequence ID" value="NZ_CP025781.1"/>
</dbReference>
<dbReference type="Proteomes" id="UP000515917">
    <property type="component" value="Chromosome"/>
</dbReference>
<keyword evidence="2" id="KW-1185">Reference proteome</keyword>
<name>A0A7G3GDQ5_9NEIS</name>
<evidence type="ECO:0000313" key="1">
    <source>
        <dbReference type="EMBL" id="QBC45249.1"/>
    </source>
</evidence>
<protein>
    <submittedName>
        <fullName evidence="1">Uncharacterized protein</fullName>
    </submittedName>
</protein>
<dbReference type="EMBL" id="CP025781">
    <property type="protein sequence ID" value="QBC45249.1"/>
    <property type="molecule type" value="Genomic_DNA"/>
</dbReference>
<evidence type="ECO:0000313" key="2">
    <source>
        <dbReference type="Proteomes" id="UP000515917"/>
    </source>
</evidence>
<proteinExistence type="predicted"/>
<accession>A0A7G3GDQ5</accession>
<reference evidence="1 2" key="1">
    <citation type="submission" date="2018-01" db="EMBL/GenBank/DDBJ databases">
        <title>Genome sequence of Iodobacter sp. strain PCH194 isolated from Indian Trans-Himalaya.</title>
        <authorList>
            <person name="Kumar V."/>
            <person name="Thakur V."/>
            <person name="Kumar S."/>
            <person name="Singh D."/>
        </authorList>
    </citation>
    <scope>NUCLEOTIDE SEQUENCE [LARGE SCALE GENOMIC DNA]</scope>
    <source>
        <strain evidence="1 2">PCH194</strain>
    </source>
</reference>
<dbReference type="KEGG" id="ifl:C1H71_18055"/>
<gene>
    <name evidence="1" type="ORF">C1H71_18055</name>
</gene>
<sequence length="86" mass="9463">MKPKELELCSDFLIASCGKATAAGLADALDQEVSHDQVTNAVYLSQASSIFRFFSEILLCFFDRLLCFGDTLSKKSPEKHKKASIS</sequence>
<dbReference type="AlphaFoldDB" id="A0A7G3GDQ5"/>
<organism evidence="1 2">
    <name type="scientific">Iodobacter fluviatilis</name>
    <dbReference type="NCBI Taxonomy" id="537"/>
    <lineage>
        <taxon>Bacteria</taxon>
        <taxon>Pseudomonadati</taxon>
        <taxon>Pseudomonadota</taxon>
        <taxon>Betaproteobacteria</taxon>
        <taxon>Neisseriales</taxon>
        <taxon>Chitinibacteraceae</taxon>
        <taxon>Iodobacter</taxon>
    </lineage>
</organism>